<dbReference type="SUPFAM" id="SSF117074">
    <property type="entry name" value="Hypothetical protein PA1324"/>
    <property type="match status" value="1"/>
</dbReference>
<feature type="compositionally biased region" description="Basic and acidic residues" evidence="1">
    <location>
        <begin position="1"/>
        <end position="11"/>
    </location>
</feature>
<evidence type="ECO:0000256" key="1">
    <source>
        <dbReference type="SAM" id="MobiDB-lite"/>
    </source>
</evidence>
<feature type="non-terminal residue" evidence="3">
    <location>
        <position position="837"/>
    </location>
</feature>
<sequence length="837" mass="89727">MEHLIDARDLDDPNTPEDESVDDALGILVEKLDDGTVSGTGTYTPFLRQNATGQDQASQGFNTDDGAALANNNSGELDMDASFTQALRLGDIPIVYVDPDGDGVYDYYYELRLDINEENNAGTDANGSPNVELALTELQIYTSAQQATLADYNTLTYEDRALGTDDSVFDLQYDLDAGEDRTILLQDTNSGSGEDDYIFYIPVSLFGDAEADHYFTLFSQFGPNPDEGATFEEWRIRDNSQIDGFKFNDLDGDGIYDPGDGETGLDGFTFYIDANNNNQLDEGELTAVSSNGGVFTFYGLLAGTYTIRELDNDDWELTTGNGEGDHFVTIDVAGEDASLLVGNFLPVPELLITKTGLTDEGEPCIDVVGEDIVWTIEVTRAGNVDLENVVVTDDRVDGGATALVRNDALSTGDDDDILEEGETWVYTFTETATQDMINSGSTVTNTAYANATAVGYGTAADQVDDDASLEVCQDPVIQISKEGETSDGQDCIDVVGEDIVWTIEVTRAGNVDLENVVVTDDRYMDGMTALVRDEGLSTGDGDNVLEEGETWVYTFTETATQDMINSGSTVTNTAYANGDAVGTGDAATQVDDDASLDVCQHPEIQISKEGTTDDGLECIDVVGEDIIWTIEVTRAGNVDLDDVVVTDDRYLDGMTALVRDDGLSTGDGDDVLEDGETWVYTFTESVTQDMINSGSTVTNTATANGNAVGSDVAATEVEDDASLDVCLDPVIQISKEGTTDDGLECIDVVGEDIIWTIEVTRDGNVDLDDVVVTDDRYLDGMTALVRDDGLSTGDGDDILEAGETWVYTFTETVTQDMINSGSTVTNTATANGNAVGS</sequence>
<feature type="domain" description="DUF7507" evidence="2">
    <location>
        <begin position="475"/>
        <end position="583"/>
    </location>
</feature>
<comment type="caution">
    <text evidence="3">The sequence shown here is derived from an EMBL/GenBank/DDBJ whole genome shotgun (WGS) entry which is preliminary data.</text>
</comment>
<dbReference type="Pfam" id="PF24346">
    <property type="entry name" value="DUF7507"/>
    <property type="match status" value="4"/>
</dbReference>
<protein>
    <recommendedName>
        <fullName evidence="2">DUF7507 domain-containing protein</fullName>
    </recommendedName>
</protein>
<evidence type="ECO:0000313" key="4">
    <source>
        <dbReference type="Proteomes" id="UP000783253"/>
    </source>
</evidence>
<dbReference type="Proteomes" id="UP000783253">
    <property type="component" value="Unassembled WGS sequence"/>
</dbReference>
<feature type="domain" description="DUF7507" evidence="2">
    <location>
        <begin position="729"/>
        <end position="834"/>
    </location>
</feature>
<dbReference type="InterPro" id="IPR055354">
    <property type="entry name" value="DUF7507"/>
</dbReference>
<evidence type="ECO:0000259" key="2">
    <source>
        <dbReference type="Pfam" id="PF24346"/>
    </source>
</evidence>
<dbReference type="EMBL" id="JAIGNK010000006">
    <property type="protein sequence ID" value="MBX7459357.1"/>
    <property type="molecule type" value="Genomic_DNA"/>
</dbReference>
<dbReference type="InterPro" id="IPR013783">
    <property type="entry name" value="Ig-like_fold"/>
</dbReference>
<gene>
    <name evidence="3" type="ORF">K3152_13975</name>
</gene>
<evidence type="ECO:0000313" key="3">
    <source>
        <dbReference type="EMBL" id="MBX7459357.1"/>
    </source>
</evidence>
<feature type="domain" description="DUF7507" evidence="2">
    <location>
        <begin position="602"/>
        <end position="710"/>
    </location>
</feature>
<keyword evidence="4" id="KW-1185">Reference proteome</keyword>
<reference evidence="3 4" key="1">
    <citation type="submission" date="2021-08" db="EMBL/GenBank/DDBJ databases">
        <title>Comparative Genomics Analysis of the Genus Qipengyuania Reveals Extensive Genetic Diversity and Metabolic Versatility, Including the Description of Fifteen Novel Species.</title>
        <authorList>
            <person name="Liu Y."/>
        </authorList>
    </citation>
    <scope>NUCLEOTIDE SEQUENCE [LARGE SCALE GENOMIC DNA]</scope>
    <source>
        <strain evidence="3 4">1NDH17</strain>
    </source>
</reference>
<dbReference type="Gene3D" id="2.60.40.10">
    <property type="entry name" value="Immunoglobulins"/>
    <property type="match status" value="1"/>
</dbReference>
<name>A0ABS7J3L2_9SPHN</name>
<organism evidence="3 4">
    <name type="scientific">Qipengyuania polymorpha</name>
    <dbReference type="NCBI Taxonomy" id="2867234"/>
    <lineage>
        <taxon>Bacteria</taxon>
        <taxon>Pseudomonadati</taxon>
        <taxon>Pseudomonadota</taxon>
        <taxon>Alphaproteobacteria</taxon>
        <taxon>Sphingomonadales</taxon>
        <taxon>Erythrobacteraceae</taxon>
        <taxon>Qipengyuania</taxon>
    </lineage>
</organism>
<proteinExistence type="predicted"/>
<accession>A0ABS7J3L2</accession>
<feature type="domain" description="DUF7507" evidence="2">
    <location>
        <begin position="348"/>
        <end position="455"/>
    </location>
</feature>
<feature type="region of interest" description="Disordered" evidence="1">
    <location>
        <begin position="1"/>
        <end position="20"/>
    </location>
</feature>
<dbReference type="RefSeq" id="WP_221574752.1">
    <property type="nucleotide sequence ID" value="NZ_JAIGNK010000006.1"/>
</dbReference>